<gene>
    <name evidence="1" type="ORF">NTG6680_1924</name>
</gene>
<sequence>MKNPLIIYLDSSDFSDLSNPEKRTSEIIELESQLLNWQMQGYIELRFSHVHLLEAAATEHKYADIAVKTVLSDKESM</sequence>
<name>A0ABN8AR19_9PROT</name>
<evidence type="ECO:0000313" key="1">
    <source>
        <dbReference type="EMBL" id="CAG9933173.1"/>
    </source>
</evidence>
<accession>A0ABN8AR19</accession>
<dbReference type="RefSeq" id="WP_239796999.1">
    <property type="nucleotide sequence ID" value="NZ_OU912926.1"/>
</dbReference>
<keyword evidence="2" id="KW-1185">Reference proteome</keyword>
<evidence type="ECO:0000313" key="2">
    <source>
        <dbReference type="Proteomes" id="UP000839052"/>
    </source>
</evidence>
<dbReference type="Proteomes" id="UP000839052">
    <property type="component" value="Chromosome"/>
</dbReference>
<proteinExistence type="predicted"/>
<reference evidence="1 2" key="1">
    <citation type="submission" date="2021-10" db="EMBL/GenBank/DDBJ databases">
        <authorList>
            <person name="Koch H."/>
        </authorList>
    </citation>
    <scope>NUCLEOTIDE SEQUENCE [LARGE SCALE GENOMIC DNA]</scope>
    <source>
        <strain evidence="1">6680</strain>
    </source>
</reference>
<dbReference type="EMBL" id="OU912926">
    <property type="protein sequence ID" value="CAG9933173.1"/>
    <property type="molecule type" value="Genomic_DNA"/>
</dbReference>
<protein>
    <submittedName>
        <fullName evidence="1">Uncharacterized protein</fullName>
    </submittedName>
</protein>
<organism evidence="1 2">
    <name type="scientific">Candidatus Nitrotoga arctica</name>
    <dbReference type="NCBI Taxonomy" id="453162"/>
    <lineage>
        <taxon>Bacteria</taxon>
        <taxon>Pseudomonadati</taxon>
        <taxon>Pseudomonadota</taxon>
        <taxon>Betaproteobacteria</taxon>
        <taxon>Nitrosomonadales</taxon>
        <taxon>Gallionellaceae</taxon>
        <taxon>Candidatus Nitrotoga</taxon>
    </lineage>
</organism>